<dbReference type="InterPro" id="IPR033247">
    <property type="entry name" value="Transketolase_fam"/>
</dbReference>
<dbReference type="PROSITE" id="PS00802">
    <property type="entry name" value="TRANSKETOLASE_2"/>
    <property type="match status" value="1"/>
</dbReference>
<feature type="domain" description="Transketolase-like pyrimidine-binding" evidence="6">
    <location>
        <begin position="2"/>
        <end position="66"/>
    </location>
</feature>
<dbReference type="Pfam" id="PF02779">
    <property type="entry name" value="Transket_pyr"/>
    <property type="match status" value="1"/>
</dbReference>
<keyword evidence="4" id="KW-0460">Magnesium</keyword>
<accession>A0A6J7LV33</accession>
<protein>
    <submittedName>
        <fullName evidence="8">Unannotated protein</fullName>
    </submittedName>
</protein>
<dbReference type="SUPFAM" id="SSF52518">
    <property type="entry name" value="Thiamin diphosphate-binding fold (THDP-binding)"/>
    <property type="match status" value="1"/>
</dbReference>
<evidence type="ECO:0000256" key="3">
    <source>
        <dbReference type="ARBA" id="ARBA00022723"/>
    </source>
</evidence>
<evidence type="ECO:0000313" key="8">
    <source>
        <dbReference type="EMBL" id="CAB4969799.1"/>
    </source>
</evidence>
<dbReference type="InterPro" id="IPR029061">
    <property type="entry name" value="THDP-binding"/>
</dbReference>
<dbReference type="SUPFAM" id="SSF52922">
    <property type="entry name" value="TK C-terminal domain-like"/>
    <property type="match status" value="1"/>
</dbReference>
<evidence type="ECO:0000259" key="7">
    <source>
        <dbReference type="Pfam" id="PF22613"/>
    </source>
</evidence>
<dbReference type="GO" id="GO:0006098">
    <property type="term" value="P:pentose-phosphate shunt"/>
    <property type="evidence" value="ECO:0007669"/>
    <property type="project" value="TreeGrafter"/>
</dbReference>
<evidence type="ECO:0000256" key="2">
    <source>
        <dbReference type="ARBA" id="ARBA00022679"/>
    </source>
</evidence>
<evidence type="ECO:0000256" key="1">
    <source>
        <dbReference type="ARBA" id="ARBA00001964"/>
    </source>
</evidence>
<comment type="cofactor">
    <cofactor evidence="1">
        <name>thiamine diphosphate</name>
        <dbReference type="ChEBI" id="CHEBI:58937"/>
    </cofactor>
</comment>
<evidence type="ECO:0000259" key="6">
    <source>
        <dbReference type="Pfam" id="PF02779"/>
    </source>
</evidence>
<gene>
    <name evidence="8" type="ORF">UFOPK3889_00499</name>
</gene>
<organism evidence="8">
    <name type="scientific">freshwater metagenome</name>
    <dbReference type="NCBI Taxonomy" id="449393"/>
    <lineage>
        <taxon>unclassified sequences</taxon>
        <taxon>metagenomes</taxon>
        <taxon>ecological metagenomes</taxon>
    </lineage>
</organism>
<dbReference type="EMBL" id="CAFBNZ010000068">
    <property type="protein sequence ID" value="CAB4969799.1"/>
    <property type="molecule type" value="Genomic_DNA"/>
</dbReference>
<dbReference type="CDD" id="cd07033">
    <property type="entry name" value="TPP_PYR_DXS_TK_like"/>
    <property type="match status" value="1"/>
</dbReference>
<evidence type="ECO:0000256" key="5">
    <source>
        <dbReference type="ARBA" id="ARBA00023052"/>
    </source>
</evidence>
<keyword evidence="5" id="KW-0786">Thiamine pyrophosphate</keyword>
<dbReference type="InterPro" id="IPR005475">
    <property type="entry name" value="Transketolase-like_Pyr-bd"/>
</dbReference>
<evidence type="ECO:0000256" key="4">
    <source>
        <dbReference type="ARBA" id="ARBA00022842"/>
    </source>
</evidence>
<sequence>MFSHDSVGVGEDGPTHQPIEHLAALRAIPDLQVIRPCDANETAQAVRFAFEHDGPTALLLSRQNLPVLTDGSAVAHGAGIVRQPAGKADVVIVATGSELHVALQAADDLLAMGIDAQVVSLPSWDRFAAFRATNPVEADKILPGDVETVSVEAGATFGWQLFADSCVGIDRFGASAPGSEALDRLGINPLNVVSAVKKLLQR</sequence>
<proteinExistence type="predicted"/>
<dbReference type="PANTHER" id="PTHR43522:SF2">
    <property type="entry name" value="TRANSKETOLASE 1-RELATED"/>
    <property type="match status" value="1"/>
</dbReference>
<keyword evidence="2" id="KW-0808">Transferase</keyword>
<dbReference type="Gene3D" id="3.40.50.920">
    <property type="match status" value="1"/>
</dbReference>
<dbReference type="GO" id="GO:0005829">
    <property type="term" value="C:cytosol"/>
    <property type="evidence" value="ECO:0007669"/>
    <property type="project" value="TreeGrafter"/>
</dbReference>
<reference evidence="8" key="1">
    <citation type="submission" date="2020-05" db="EMBL/GenBank/DDBJ databases">
        <authorList>
            <person name="Chiriac C."/>
            <person name="Salcher M."/>
            <person name="Ghai R."/>
            <person name="Kavagutti S V."/>
        </authorList>
    </citation>
    <scope>NUCLEOTIDE SEQUENCE</scope>
</reference>
<dbReference type="GO" id="GO:0004802">
    <property type="term" value="F:transketolase activity"/>
    <property type="evidence" value="ECO:0007669"/>
    <property type="project" value="TreeGrafter"/>
</dbReference>
<keyword evidence="3" id="KW-0479">Metal-binding</keyword>
<dbReference type="Pfam" id="PF22613">
    <property type="entry name" value="Transketolase_C_1"/>
    <property type="match status" value="1"/>
</dbReference>
<name>A0A6J7LV33_9ZZZZ</name>
<dbReference type="Gene3D" id="3.40.50.970">
    <property type="match status" value="1"/>
</dbReference>
<dbReference type="InterPro" id="IPR055152">
    <property type="entry name" value="Transketolase-like_C_2"/>
</dbReference>
<dbReference type="PANTHER" id="PTHR43522">
    <property type="entry name" value="TRANSKETOLASE"/>
    <property type="match status" value="1"/>
</dbReference>
<dbReference type="InterPro" id="IPR009014">
    <property type="entry name" value="Transketo_C/PFOR_II"/>
</dbReference>
<dbReference type="AlphaFoldDB" id="A0A6J7LV33"/>
<dbReference type="GO" id="GO:0046872">
    <property type="term" value="F:metal ion binding"/>
    <property type="evidence" value="ECO:0007669"/>
    <property type="project" value="UniProtKB-KW"/>
</dbReference>
<dbReference type="InterPro" id="IPR020826">
    <property type="entry name" value="Transketolase_BS"/>
</dbReference>
<feature type="domain" description="Transketolase-like C-terminal" evidence="7">
    <location>
        <begin position="77"/>
        <end position="187"/>
    </location>
</feature>